<name>A0A7C0XC63_UNCW3</name>
<evidence type="ECO:0000256" key="2">
    <source>
        <dbReference type="ARBA" id="ARBA00022630"/>
    </source>
</evidence>
<dbReference type="Gene3D" id="3.30.70.2740">
    <property type="match status" value="1"/>
</dbReference>
<keyword evidence="4" id="KW-0560">Oxidoreductase</keyword>
<dbReference type="FunFam" id="1.10.45.10:FF:000001">
    <property type="entry name" value="D-lactate dehydrogenase mitochondrial"/>
    <property type="match status" value="1"/>
</dbReference>
<dbReference type="PANTHER" id="PTHR42934:SF3">
    <property type="entry name" value="D-LACTATE DEHYDROGENASE"/>
    <property type="match status" value="1"/>
</dbReference>
<reference evidence="6" key="1">
    <citation type="journal article" date="2020" name="mSystems">
        <title>Genome- and Community-Level Interaction Insights into Carbon Utilization and Element Cycling Functions of Hydrothermarchaeota in Hydrothermal Sediment.</title>
        <authorList>
            <person name="Zhou Z."/>
            <person name="Liu Y."/>
            <person name="Xu W."/>
            <person name="Pan J."/>
            <person name="Luo Z.H."/>
            <person name="Li M."/>
        </authorList>
    </citation>
    <scope>NUCLEOTIDE SEQUENCE [LARGE SCALE GENOMIC DNA]</scope>
    <source>
        <strain evidence="6">HyVt-237</strain>
    </source>
</reference>
<dbReference type="Gene3D" id="3.30.465.10">
    <property type="match status" value="1"/>
</dbReference>
<sequence length="456" mass="50328">MKGEITRIFKEEIGEDRVFDDEEHRRSYSADESGIAVEYLPDLVIHPQDNDDVARVLSLAEKFRVPVVPRGAGTGVAGGCVPLRGGIVLVFDRMNRILDIDTENLHVRVEPGVITGDLDREVRKAGLFYPPDPASIDSCTIGGNVATNAGGPRALKYGVTKHYTLELQVVLPGGHVVRFGRKTKKWVVGYDLVSAFVGSEGTLGVVTEAVLRLIPDPPEIETLLVAFPDELNASETVTELIRRRYLPRALEFLDRVSVAHIADRLPGGLPGGTQSLLLIEIDGRGDLFDELEEIAGICEKNGALEIYASRDDKDRARLWDARRKVFPSLEEKYERVRSEDIVVPRSYIPEAVRRIRQLASGLGIGVATFGHAGDGNLHVNFLYSGDREDEVLKAVGELYRIALDLEGTISGEHGVGILKRDFIHLEQDPLLIELQKSLKKTFDPLGIMNPGKMFPD</sequence>
<dbReference type="EMBL" id="DRBW01000020">
    <property type="protein sequence ID" value="HDM89678.1"/>
    <property type="molecule type" value="Genomic_DNA"/>
</dbReference>
<dbReference type="InterPro" id="IPR016171">
    <property type="entry name" value="Vanillyl_alc_oxidase_C-sub2"/>
</dbReference>
<keyword evidence="2" id="KW-0285">Flavoprotein</keyword>
<evidence type="ECO:0000256" key="3">
    <source>
        <dbReference type="ARBA" id="ARBA00022827"/>
    </source>
</evidence>
<dbReference type="SUPFAM" id="SSF55103">
    <property type="entry name" value="FAD-linked oxidases, C-terminal domain"/>
    <property type="match status" value="1"/>
</dbReference>
<keyword evidence="3" id="KW-0274">FAD</keyword>
<dbReference type="PANTHER" id="PTHR42934">
    <property type="entry name" value="GLYCOLATE OXIDASE SUBUNIT GLCD"/>
    <property type="match status" value="1"/>
</dbReference>
<feature type="domain" description="FAD-binding PCMH-type" evidence="5">
    <location>
        <begin position="37"/>
        <end position="216"/>
    </location>
</feature>
<protein>
    <submittedName>
        <fullName evidence="6">FAD-binding protein</fullName>
    </submittedName>
</protein>
<dbReference type="InterPro" id="IPR051914">
    <property type="entry name" value="FAD-linked_OxidoTrans_Type4"/>
</dbReference>
<gene>
    <name evidence="6" type="ORF">ENG67_00530</name>
</gene>
<dbReference type="Proteomes" id="UP000885931">
    <property type="component" value="Unassembled WGS sequence"/>
</dbReference>
<evidence type="ECO:0000259" key="5">
    <source>
        <dbReference type="PROSITE" id="PS51387"/>
    </source>
</evidence>
<dbReference type="InterPro" id="IPR006094">
    <property type="entry name" value="Oxid_FAD_bind_N"/>
</dbReference>
<evidence type="ECO:0000256" key="1">
    <source>
        <dbReference type="ARBA" id="ARBA00001974"/>
    </source>
</evidence>
<comment type="cofactor">
    <cofactor evidence="1">
        <name>FAD</name>
        <dbReference type="ChEBI" id="CHEBI:57692"/>
    </cofactor>
</comment>
<accession>A0A7C0XC63</accession>
<dbReference type="InterPro" id="IPR016166">
    <property type="entry name" value="FAD-bd_PCMH"/>
</dbReference>
<dbReference type="Pfam" id="PF02913">
    <property type="entry name" value="FAD-oxidase_C"/>
    <property type="match status" value="1"/>
</dbReference>
<dbReference type="Pfam" id="PF01565">
    <property type="entry name" value="FAD_binding_4"/>
    <property type="match status" value="1"/>
</dbReference>
<dbReference type="InterPro" id="IPR036318">
    <property type="entry name" value="FAD-bd_PCMH-like_sf"/>
</dbReference>
<evidence type="ECO:0000313" key="6">
    <source>
        <dbReference type="EMBL" id="HDM89678.1"/>
    </source>
</evidence>
<organism evidence="6">
    <name type="scientific">candidate division WOR-3 bacterium</name>
    <dbReference type="NCBI Taxonomy" id="2052148"/>
    <lineage>
        <taxon>Bacteria</taxon>
        <taxon>Bacteria division WOR-3</taxon>
    </lineage>
</organism>
<proteinExistence type="predicted"/>
<dbReference type="PROSITE" id="PS51387">
    <property type="entry name" value="FAD_PCMH"/>
    <property type="match status" value="1"/>
</dbReference>
<dbReference type="InterPro" id="IPR016164">
    <property type="entry name" value="FAD-linked_Oxase-like_C"/>
</dbReference>
<evidence type="ECO:0000256" key="4">
    <source>
        <dbReference type="ARBA" id="ARBA00023002"/>
    </source>
</evidence>
<dbReference type="GO" id="GO:0071949">
    <property type="term" value="F:FAD binding"/>
    <property type="evidence" value="ECO:0007669"/>
    <property type="project" value="InterPro"/>
</dbReference>
<comment type="caution">
    <text evidence="6">The sequence shown here is derived from an EMBL/GenBank/DDBJ whole genome shotgun (WGS) entry which is preliminary data.</text>
</comment>
<dbReference type="InterPro" id="IPR016169">
    <property type="entry name" value="FAD-bd_PCMH_sub2"/>
</dbReference>
<dbReference type="InterPro" id="IPR004113">
    <property type="entry name" value="FAD-bd_oxidored_4_C"/>
</dbReference>
<dbReference type="AlphaFoldDB" id="A0A7C0XC63"/>
<dbReference type="Gene3D" id="1.10.45.10">
    <property type="entry name" value="Vanillyl-alcohol Oxidase, Chain A, domain 4"/>
    <property type="match status" value="1"/>
</dbReference>
<dbReference type="SUPFAM" id="SSF56176">
    <property type="entry name" value="FAD-binding/transporter-associated domain-like"/>
    <property type="match status" value="1"/>
</dbReference>
<dbReference type="GO" id="GO:0016491">
    <property type="term" value="F:oxidoreductase activity"/>
    <property type="evidence" value="ECO:0007669"/>
    <property type="project" value="UniProtKB-KW"/>
</dbReference>